<organism evidence="10 11">
    <name type="scientific">Petromyzon marinus</name>
    <name type="common">Sea lamprey</name>
    <dbReference type="NCBI Taxonomy" id="7757"/>
    <lineage>
        <taxon>Eukaryota</taxon>
        <taxon>Metazoa</taxon>
        <taxon>Chordata</taxon>
        <taxon>Craniata</taxon>
        <taxon>Vertebrata</taxon>
        <taxon>Cyclostomata</taxon>
        <taxon>Hyperoartia</taxon>
        <taxon>Petromyzontiformes</taxon>
        <taxon>Petromyzontidae</taxon>
        <taxon>Petromyzon</taxon>
    </lineage>
</organism>
<evidence type="ECO:0000256" key="4">
    <source>
        <dbReference type="ARBA" id="ARBA00023002"/>
    </source>
</evidence>
<evidence type="ECO:0000256" key="7">
    <source>
        <dbReference type="PIRSR" id="PIRSR602401-1"/>
    </source>
</evidence>
<keyword evidence="4 8" id="KW-0560">Oxidoreductase</keyword>
<evidence type="ECO:0000256" key="6">
    <source>
        <dbReference type="ARBA" id="ARBA00023033"/>
    </source>
</evidence>
<dbReference type="PRINTS" id="PR00463">
    <property type="entry name" value="EP450I"/>
</dbReference>
<evidence type="ECO:0000256" key="3">
    <source>
        <dbReference type="ARBA" id="ARBA00022723"/>
    </source>
</evidence>
<evidence type="ECO:0000256" key="5">
    <source>
        <dbReference type="ARBA" id="ARBA00023004"/>
    </source>
</evidence>
<evidence type="ECO:0000256" key="1">
    <source>
        <dbReference type="ARBA" id="ARBA00010617"/>
    </source>
</evidence>
<dbReference type="PANTHER" id="PTHR24286">
    <property type="entry name" value="CYTOCHROME P450 26"/>
    <property type="match status" value="1"/>
</dbReference>
<evidence type="ECO:0000256" key="8">
    <source>
        <dbReference type="RuleBase" id="RU000461"/>
    </source>
</evidence>
<keyword evidence="6 8" id="KW-0503">Monooxygenase</keyword>
<dbReference type="Gene3D" id="1.10.630.10">
    <property type="entry name" value="Cytochrome P450"/>
    <property type="match status" value="2"/>
</dbReference>
<dbReference type="InterPro" id="IPR036396">
    <property type="entry name" value="Cyt_P450_sf"/>
</dbReference>
<comment type="cofactor">
    <cofactor evidence="7">
        <name>heme</name>
        <dbReference type="ChEBI" id="CHEBI:30413"/>
    </cofactor>
</comment>
<dbReference type="InterPro" id="IPR002401">
    <property type="entry name" value="Cyt_P450_E_grp-I"/>
</dbReference>
<feature type="compositionally biased region" description="Basic and acidic residues" evidence="9">
    <location>
        <begin position="385"/>
        <end position="408"/>
    </location>
</feature>
<evidence type="ECO:0000313" key="11">
    <source>
        <dbReference type="RefSeq" id="XP_032806163.1"/>
    </source>
</evidence>
<feature type="binding site" description="axial binding residue" evidence="7">
    <location>
        <position position="575"/>
    </location>
    <ligand>
        <name>heme</name>
        <dbReference type="ChEBI" id="CHEBI:30413"/>
    </ligand>
    <ligandPart>
        <name>Fe</name>
        <dbReference type="ChEBI" id="CHEBI:18248"/>
    </ligandPart>
</feature>
<dbReference type="Proteomes" id="UP001318040">
    <property type="component" value="Chromosome 9"/>
</dbReference>
<dbReference type="PROSITE" id="PS00086">
    <property type="entry name" value="CYTOCHROME_P450"/>
    <property type="match status" value="1"/>
</dbReference>
<evidence type="ECO:0000256" key="2">
    <source>
        <dbReference type="ARBA" id="ARBA00022617"/>
    </source>
</evidence>
<evidence type="ECO:0000313" key="10">
    <source>
        <dbReference type="Proteomes" id="UP001318040"/>
    </source>
</evidence>
<name>A0AAJ7SX09_PETMA</name>
<dbReference type="AlphaFoldDB" id="A0AAJ7SX09"/>
<dbReference type="GO" id="GO:0016125">
    <property type="term" value="P:sterol metabolic process"/>
    <property type="evidence" value="ECO:0007669"/>
    <property type="project" value="TreeGrafter"/>
</dbReference>
<dbReference type="GO" id="GO:0016705">
    <property type="term" value="F:oxidoreductase activity, acting on paired donors, with incorporation or reduction of molecular oxygen"/>
    <property type="evidence" value="ECO:0007669"/>
    <property type="project" value="InterPro"/>
</dbReference>
<sequence>MAMLEGALLDVASLLASLAAGLGSALLLLLVSQRLWAMRWAATRDPSCKLPLPSGSMGLPLIGESLHWMVQGPGFHASRRARHGNVFKTHLLGRPVVRVTGAQHVRRILMGEHALVSACWPASTRMLLGSNTLINSAGEAHRTRRKVLSKVFSRAALESYAPGVARVVRAAVREWRARAGAEVRVYPACQALMFRVAVRVLLGLEPSPPDMATFSADFTQFVDNIFSLPVDLPFSGLRKGLRARDSMHKFLESTLSEKLASRHAGGRTHADAIDYMLESAREQGIELSAKEIKEAAVELIFAAYSTTASACTSLVLLLLTHPEALAKLRAELRAHGLPEAPCCGCAHRPDAADATAAASRPHAEGAGISTSPASEEAGDASAVRLEGHRRAEGEPGGETEGKREDGRRTASGAREWQNPAEEEGNLVERMKVAAGEAEEGDAREDGCRKCEPTLGPERLSRLRYLDCVVKEVLRMLPPVSGGYRTALRTFELDGFQIPKGWSVLYSIRDTHDTAPVFPDPEHFQPERWASEDPDSAGEPGDSIPAAGRAKGACGDAARADARFSYVPFGGGVRGCVGRELARLMLKLLAVEVAGSSRWELASAEPPRMQNVPIVHPVDGLRVRFYGLDANHNQL</sequence>
<dbReference type="InterPro" id="IPR017972">
    <property type="entry name" value="Cyt_P450_CS"/>
</dbReference>
<proteinExistence type="inferred from homology"/>
<dbReference type="PRINTS" id="PR00385">
    <property type="entry name" value="P450"/>
</dbReference>
<protein>
    <submittedName>
        <fullName evidence="11">Cytochrome P450 26B1-like</fullName>
    </submittedName>
</protein>
<dbReference type="Pfam" id="PF00067">
    <property type="entry name" value="p450"/>
    <property type="match status" value="2"/>
</dbReference>
<gene>
    <name evidence="11" type="primary">LOC116940441</name>
</gene>
<dbReference type="PANTHER" id="PTHR24286:SF384">
    <property type="entry name" value="P450, PUTATIVE (EUROFUNG)-RELATED"/>
    <property type="match status" value="1"/>
</dbReference>
<keyword evidence="3 7" id="KW-0479">Metal-binding</keyword>
<dbReference type="RefSeq" id="XP_032806163.1">
    <property type="nucleotide sequence ID" value="XM_032950272.1"/>
</dbReference>
<keyword evidence="2 7" id="KW-0349">Heme</keyword>
<dbReference type="KEGG" id="pmrn:116940441"/>
<dbReference type="GO" id="GO:0004497">
    <property type="term" value="F:monooxygenase activity"/>
    <property type="evidence" value="ECO:0007669"/>
    <property type="project" value="UniProtKB-KW"/>
</dbReference>
<feature type="compositionally biased region" description="Basic and acidic residues" evidence="9">
    <location>
        <begin position="519"/>
        <end position="530"/>
    </location>
</feature>
<dbReference type="GO" id="GO:0020037">
    <property type="term" value="F:heme binding"/>
    <property type="evidence" value="ECO:0007669"/>
    <property type="project" value="InterPro"/>
</dbReference>
<keyword evidence="5 7" id="KW-0408">Iron</keyword>
<feature type="region of interest" description="Disordered" evidence="9">
    <location>
        <begin position="518"/>
        <end position="549"/>
    </location>
</feature>
<accession>A0AAJ7SX09</accession>
<reference evidence="11" key="1">
    <citation type="submission" date="2025-08" db="UniProtKB">
        <authorList>
            <consortium name="RefSeq"/>
        </authorList>
    </citation>
    <scope>IDENTIFICATION</scope>
    <source>
        <tissue evidence="11">Sperm</tissue>
    </source>
</reference>
<dbReference type="GO" id="GO:0005506">
    <property type="term" value="F:iron ion binding"/>
    <property type="evidence" value="ECO:0007669"/>
    <property type="project" value="InterPro"/>
</dbReference>
<dbReference type="SUPFAM" id="SSF48264">
    <property type="entry name" value="Cytochrome P450"/>
    <property type="match status" value="1"/>
</dbReference>
<evidence type="ECO:0000256" key="9">
    <source>
        <dbReference type="SAM" id="MobiDB-lite"/>
    </source>
</evidence>
<feature type="region of interest" description="Disordered" evidence="9">
    <location>
        <begin position="355"/>
        <end position="424"/>
    </location>
</feature>
<keyword evidence="10" id="KW-1185">Reference proteome</keyword>
<comment type="similarity">
    <text evidence="1 8">Belongs to the cytochrome P450 family.</text>
</comment>
<dbReference type="InterPro" id="IPR001128">
    <property type="entry name" value="Cyt_P450"/>
</dbReference>